<comment type="caution">
    <text evidence="1">The sequence shown here is derived from an EMBL/GenBank/DDBJ whole genome shotgun (WGS) entry which is preliminary data.</text>
</comment>
<dbReference type="EMBL" id="REFZ01000025">
    <property type="protein sequence ID" value="RQG96236.1"/>
    <property type="molecule type" value="Genomic_DNA"/>
</dbReference>
<gene>
    <name evidence="1" type="ORF">EA472_20495</name>
</gene>
<organism evidence="1 2">
    <name type="scientific">Natrarchaeobius chitinivorans</name>
    <dbReference type="NCBI Taxonomy" id="1679083"/>
    <lineage>
        <taxon>Archaea</taxon>
        <taxon>Methanobacteriati</taxon>
        <taxon>Methanobacteriota</taxon>
        <taxon>Stenosarchaea group</taxon>
        <taxon>Halobacteria</taxon>
        <taxon>Halobacteriales</taxon>
        <taxon>Natrialbaceae</taxon>
        <taxon>Natrarchaeobius</taxon>
    </lineage>
</organism>
<dbReference type="AlphaFoldDB" id="A0A3N6MP03"/>
<name>A0A3N6MP03_NATCH</name>
<keyword evidence="2" id="KW-1185">Reference proteome</keyword>
<evidence type="ECO:0000313" key="1">
    <source>
        <dbReference type="EMBL" id="RQG96236.1"/>
    </source>
</evidence>
<proteinExistence type="predicted"/>
<protein>
    <submittedName>
        <fullName evidence="1">Uncharacterized protein</fullName>
    </submittedName>
</protein>
<dbReference type="OrthoDB" id="156931at2157"/>
<sequence length="55" mass="6012">MSQRVVCPHCSESTYVDIKMTVTRTSKAVGSLKEGFAKSATCSSCGEKFSCKTEW</sequence>
<evidence type="ECO:0000313" key="2">
    <source>
        <dbReference type="Proteomes" id="UP000281431"/>
    </source>
</evidence>
<reference evidence="1 2" key="1">
    <citation type="submission" date="2018-10" db="EMBL/GenBank/DDBJ databases">
        <title>Natrarchaeobius chitinivorans gen. nov., sp. nov., and Natrarchaeobius haloalkaliphilus sp. nov., alkaliphilic, chitin-utilizing haloarchaea from hypersaline alkaline lakes.</title>
        <authorList>
            <person name="Sorokin D.Y."/>
            <person name="Elcheninov A.G."/>
            <person name="Kostrikina N.A."/>
            <person name="Bale N.J."/>
            <person name="Sinninghe Damste J.S."/>
            <person name="Khijniak T.V."/>
            <person name="Kublanov I.V."/>
            <person name="Toshchakov S.V."/>
        </authorList>
    </citation>
    <scope>NUCLEOTIDE SEQUENCE [LARGE SCALE GENOMIC DNA]</scope>
    <source>
        <strain evidence="1 2">AArcht7</strain>
    </source>
</reference>
<accession>A0A3N6MP03</accession>
<dbReference type="Proteomes" id="UP000281431">
    <property type="component" value="Unassembled WGS sequence"/>
</dbReference>